<evidence type="ECO:0000256" key="14">
    <source>
        <dbReference type="ARBA" id="ARBA00022801"/>
    </source>
</evidence>
<feature type="domain" description="Penicillin-binding protein OB-like" evidence="31">
    <location>
        <begin position="322"/>
        <end position="439"/>
    </location>
</feature>
<feature type="compositionally biased region" description="Low complexity" evidence="27">
    <location>
        <begin position="797"/>
        <end position="809"/>
    </location>
</feature>
<keyword evidence="9" id="KW-0121">Carboxypeptidase</keyword>
<dbReference type="Pfam" id="PF00912">
    <property type="entry name" value="Transgly"/>
    <property type="match status" value="1"/>
</dbReference>
<evidence type="ECO:0000256" key="7">
    <source>
        <dbReference type="ARBA" id="ARBA00022475"/>
    </source>
</evidence>
<evidence type="ECO:0000256" key="15">
    <source>
        <dbReference type="ARBA" id="ARBA00022960"/>
    </source>
</evidence>
<keyword evidence="16" id="KW-0735">Signal-anchor</keyword>
<keyword evidence="8" id="KW-0997">Cell inner membrane</keyword>
<dbReference type="AlphaFoldDB" id="A0A839SQG4"/>
<evidence type="ECO:0000256" key="4">
    <source>
        <dbReference type="ARBA" id="ARBA00007739"/>
    </source>
</evidence>
<protein>
    <recommendedName>
        <fullName evidence="6">Penicillin-binding protein 1A</fullName>
        <ecNumber evidence="24">2.4.99.28</ecNumber>
        <ecNumber evidence="5">3.4.16.4</ecNumber>
    </recommendedName>
</protein>
<dbReference type="UniPathway" id="UPA00219"/>
<evidence type="ECO:0000259" key="31">
    <source>
        <dbReference type="Pfam" id="PF17092"/>
    </source>
</evidence>
<evidence type="ECO:0000256" key="22">
    <source>
        <dbReference type="ARBA" id="ARBA00023316"/>
    </source>
</evidence>
<keyword evidence="15" id="KW-0133">Cell shape</keyword>
<dbReference type="PANTHER" id="PTHR32282:SF27">
    <property type="entry name" value="PENICILLIN-BINDING PROTEIN 1A"/>
    <property type="match status" value="1"/>
</dbReference>
<dbReference type="SUPFAM" id="SSF56601">
    <property type="entry name" value="beta-lactamase/transpeptidase-like"/>
    <property type="match status" value="1"/>
</dbReference>
<dbReference type="GO" id="GO:0046677">
    <property type="term" value="P:response to antibiotic"/>
    <property type="evidence" value="ECO:0007669"/>
    <property type="project" value="UniProtKB-KW"/>
</dbReference>
<keyword evidence="12 32" id="KW-0808">Transferase</keyword>
<dbReference type="Gene3D" id="3.40.710.10">
    <property type="entry name" value="DD-peptidase/beta-lactamase superfamily"/>
    <property type="match status" value="2"/>
</dbReference>
<comment type="pathway">
    <text evidence="2">Cell wall biogenesis; peptidoglycan biosynthesis.</text>
</comment>
<keyword evidence="7" id="KW-1003">Cell membrane</keyword>
<dbReference type="Pfam" id="PF17092">
    <property type="entry name" value="PCB_OB"/>
    <property type="match status" value="1"/>
</dbReference>
<dbReference type="Pfam" id="PF00905">
    <property type="entry name" value="Transpeptidase"/>
    <property type="match status" value="1"/>
</dbReference>
<comment type="catalytic activity">
    <reaction evidence="25">
        <text>[GlcNAc-(1-&gt;4)-Mur2Ac(oyl-L-Ala-gamma-D-Glu-L-Lys-D-Ala-D-Ala)](n)-di-trans,octa-cis-undecaprenyl diphosphate + beta-D-GlcNAc-(1-&gt;4)-Mur2Ac(oyl-L-Ala-gamma-D-Glu-L-Lys-D-Ala-D-Ala)-di-trans,octa-cis-undecaprenyl diphosphate = [GlcNAc-(1-&gt;4)-Mur2Ac(oyl-L-Ala-gamma-D-Glu-L-Lys-D-Ala-D-Ala)](n+1)-di-trans,octa-cis-undecaprenyl diphosphate + di-trans,octa-cis-undecaprenyl diphosphate + H(+)</text>
        <dbReference type="Rhea" id="RHEA:23708"/>
        <dbReference type="Rhea" id="RHEA-COMP:9602"/>
        <dbReference type="Rhea" id="RHEA-COMP:9603"/>
        <dbReference type="ChEBI" id="CHEBI:15378"/>
        <dbReference type="ChEBI" id="CHEBI:58405"/>
        <dbReference type="ChEBI" id="CHEBI:60033"/>
        <dbReference type="ChEBI" id="CHEBI:78435"/>
        <dbReference type="EC" id="2.4.99.28"/>
    </reaction>
</comment>
<evidence type="ECO:0000256" key="19">
    <source>
        <dbReference type="ARBA" id="ARBA00023136"/>
    </source>
</evidence>
<dbReference type="EMBL" id="JACHXA010000002">
    <property type="protein sequence ID" value="MBB3064478.1"/>
    <property type="molecule type" value="Genomic_DNA"/>
</dbReference>
<evidence type="ECO:0000256" key="11">
    <source>
        <dbReference type="ARBA" id="ARBA00022676"/>
    </source>
</evidence>
<keyword evidence="33" id="KW-1185">Reference proteome</keyword>
<organism evidence="32 33">
    <name type="scientific">Limibacillus halophilus</name>
    <dbReference type="NCBI Taxonomy" id="1579333"/>
    <lineage>
        <taxon>Bacteria</taxon>
        <taxon>Pseudomonadati</taxon>
        <taxon>Pseudomonadota</taxon>
        <taxon>Alphaproteobacteria</taxon>
        <taxon>Rhodospirillales</taxon>
        <taxon>Rhodovibrionaceae</taxon>
        <taxon>Limibacillus</taxon>
    </lineage>
</organism>
<evidence type="ECO:0000256" key="5">
    <source>
        <dbReference type="ARBA" id="ARBA00012448"/>
    </source>
</evidence>
<comment type="similarity">
    <text evidence="4">In the N-terminal section; belongs to the glycosyltransferase 51 family.</text>
</comment>
<evidence type="ECO:0000256" key="10">
    <source>
        <dbReference type="ARBA" id="ARBA00022670"/>
    </source>
</evidence>
<evidence type="ECO:0000259" key="30">
    <source>
        <dbReference type="Pfam" id="PF00912"/>
    </source>
</evidence>
<dbReference type="InterPro" id="IPR001264">
    <property type="entry name" value="Glyco_trans_51"/>
</dbReference>
<evidence type="ECO:0000256" key="18">
    <source>
        <dbReference type="ARBA" id="ARBA00022989"/>
    </source>
</evidence>
<keyword evidence="19 28" id="KW-0472">Membrane</keyword>
<dbReference type="GO" id="GO:0006508">
    <property type="term" value="P:proteolysis"/>
    <property type="evidence" value="ECO:0007669"/>
    <property type="project" value="UniProtKB-KW"/>
</dbReference>
<keyword evidence="18 28" id="KW-1133">Transmembrane helix</keyword>
<dbReference type="InterPro" id="IPR036950">
    <property type="entry name" value="PBP_transglycosylase"/>
</dbReference>
<feature type="region of interest" description="Disordered" evidence="27">
    <location>
        <begin position="797"/>
        <end position="829"/>
    </location>
</feature>
<dbReference type="GO" id="GO:0009252">
    <property type="term" value="P:peptidoglycan biosynthetic process"/>
    <property type="evidence" value="ECO:0007669"/>
    <property type="project" value="UniProtKB-UniPathway"/>
</dbReference>
<feature type="domain" description="Glycosyl transferase family 51" evidence="30">
    <location>
        <begin position="57"/>
        <end position="234"/>
    </location>
</feature>
<dbReference type="EC" id="3.4.16.4" evidence="5"/>
<reference evidence="32 33" key="1">
    <citation type="submission" date="2020-08" db="EMBL/GenBank/DDBJ databases">
        <title>Genomic Encyclopedia of Type Strains, Phase III (KMG-III): the genomes of soil and plant-associated and newly described type strains.</title>
        <authorList>
            <person name="Whitman W."/>
        </authorList>
    </citation>
    <scope>NUCLEOTIDE SEQUENCE [LARGE SCALE GENOMIC DNA]</scope>
    <source>
        <strain evidence="32 33">CECT 8803</strain>
    </source>
</reference>
<evidence type="ECO:0000256" key="12">
    <source>
        <dbReference type="ARBA" id="ARBA00022679"/>
    </source>
</evidence>
<keyword evidence="20" id="KW-0046">Antibiotic resistance</keyword>
<dbReference type="RefSeq" id="WP_183415304.1">
    <property type="nucleotide sequence ID" value="NZ_JACHXA010000002.1"/>
</dbReference>
<dbReference type="Gene3D" id="1.10.3810.10">
    <property type="entry name" value="Biosynthetic peptidoglycan transglycosylase-like"/>
    <property type="match status" value="1"/>
</dbReference>
<keyword evidence="13 28" id="KW-0812">Transmembrane</keyword>
<evidence type="ECO:0000256" key="3">
    <source>
        <dbReference type="ARBA" id="ARBA00007090"/>
    </source>
</evidence>
<accession>A0A839SQG4</accession>
<dbReference type="InterPro" id="IPR023346">
    <property type="entry name" value="Lysozyme-like_dom_sf"/>
</dbReference>
<dbReference type="GO" id="GO:0008658">
    <property type="term" value="F:penicillin binding"/>
    <property type="evidence" value="ECO:0007669"/>
    <property type="project" value="InterPro"/>
</dbReference>
<dbReference type="Proteomes" id="UP000581135">
    <property type="component" value="Unassembled WGS sequence"/>
</dbReference>
<dbReference type="GO" id="GO:0071555">
    <property type="term" value="P:cell wall organization"/>
    <property type="evidence" value="ECO:0007669"/>
    <property type="project" value="UniProtKB-KW"/>
</dbReference>
<evidence type="ECO:0000256" key="6">
    <source>
        <dbReference type="ARBA" id="ARBA00018638"/>
    </source>
</evidence>
<keyword evidence="11 32" id="KW-0328">Glycosyltransferase</keyword>
<keyword evidence="14 32" id="KW-0378">Hydrolase</keyword>
<keyword evidence="10" id="KW-0645">Protease</keyword>
<feature type="domain" description="Penicillin-binding protein transpeptidase" evidence="29">
    <location>
        <begin position="441"/>
        <end position="733"/>
    </location>
</feature>
<evidence type="ECO:0000256" key="28">
    <source>
        <dbReference type="SAM" id="Phobius"/>
    </source>
</evidence>
<proteinExistence type="inferred from homology"/>
<evidence type="ECO:0000256" key="21">
    <source>
        <dbReference type="ARBA" id="ARBA00023268"/>
    </source>
</evidence>
<evidence type="ECO:0000256" key="13">
    <source>
        <dbReference type="ARBA" id="ARBA00022692"/>
    </source>
</evidence>
<dbReference type="InterPro" id="IPR001460">
    <property type="entry name" value="PCN-bd_Tpept"/>
</dbReference>
<comment type="caution">
    <text evidence="32">The sequence shown here is derived from an EMBL/GenBank/DDBJ whole genome shotgun (WGS) entry which is preliminary data.</text>
</comment>
<evidence type="ECO:0000259" key="29">
    <source>
        <dbReference type="Pfam" id="PF00905"/>
    </source>
</evidence>
<keyword evidence="21" id="KW-0511">Multifunctional enzyme</keyword>
<sequence>MIRKFFLWLVGLGFTGLVLAVAAVLGAFWYFGQSVPDHSQLAGYQPATVTRVHAGDGRLLAQFAVEERFAVPISAIPKRVVAAFLSAEDKSFYQHPGIDLPSIGAAVIKNVLLVVQGRRPVGASTITQQVAKNFLLTNEVSIERKIKEAIIALRLEQAYSKDRILELYLNEIYLGRSAYGVAVAALNYFDKSLDELTVAEAAYLAALPKAPNNYNPITKKPAALARRNWVLDQMRDNGYIDAEQAAAAKAEDLVVRERGGAARAQADYFVEEVRRELAGLYGDDVLYKGGLSVRTTLDPQLQGFADKALQDGLIDYDRRHGWRGPLAQLDSVPEAWHAAVEAFERPAAALPEWETALVLAVQDTGAVLGFADGRQGHLPFSELTWARPWLEEQKVGARPKRTADVLTAGDFILVEAVVEDAEGKAYPENSYGLRQIPAVNGGIVAMDPHTGRVLAMSGGFSFGASEFNRATQATRQPGSAFKPFVYLGAFEEGFTPATIVLDAPITIDQGEELGKWKPANYSEEFYGPSPLRLGVEKSRNLMTVRLAQQVGMRKVKEVAERFGIVDNLEPVLAMALGSGETTVLRLTRAYSELVNGGKAIEPTFIDRVQNRQGQTIFRHDQRRCEGCLADVWQGQDVPVPPDTRAQLADPAVVYQIVSLLEGAVQRGTGVRLRELGIPLAGKTGTTNDSRDTWFMGLTPDLAVGVFVGFDTPVPMGAKETGSSVALPVFKGFMAQAMQQRPAVPFRIPPGIRLVWVDRFTGERSNPGAEDAILEAFQPGTEPAFGEAPRVLPDVGSAVAPSAAGTAPAAGDKPLPPSPSTTGTIGSGIY</sequence>
<comment type="subcellular location">
    <subcellularLocation>
        <location evidence="1">Cell inner membrane</location>
        <topology evidence="1">Single-pass type II membrane protein</topology>
    </subcellularLocation>
</comment>
<dbReference type="SUPFAM" id="SSF53955">
    <property type="entry name" value="Lysozyme-like"/>
    <property type="match status" value="1"/>
</dbReference>
<dbReference type="NCBIfam" id="TIGR02074">
    <property type="entry name" value="PBP_1a_fam"/>
    <property type="match status" value="1"/>
</dbReference>
<evidence type="ECO:0000313" key="32">
    <source>
        <dbReference type="EMBL" id="MBB3064478.1"/>
    </source>
</evidence>
<feature type="transmembrane region" description="Helical" evidence="28">
    <location>
        <begin position="7"/>
        <end position="31"/>
    </location>
</feature>
<dbReference type="GO" id="GO:0008955">
    <property type="term" value="F:peptidoglycan glycosyltransferase activity"/>
    <property type="evidence" value="ECO:0007669"/>
    <property type="project" value="UniProtKB-EC"/>
</dbReference>
<evidence type="ECO:0000256" key="23">
    <source>
        <dbReference type="ARBA" id="ARBA00034000"/>
    </source>
</evidence>
<dbReference type="GO" id="GO:0005886">
    <property type="term" value="C:plasma membrane"/>
    <property type="evidence" value="ECO:0007669"/>
    <property type="project" value="UniProtKB-SubCell"/>
</dbReference>
<dbReference type="InterPro" id="IPR050396">
    <property type="entry name" value="Glycosyltr_51/Transpeptidase"/>
</dbReference>
<evidence type="ECO:0000256" key="16">
    <source>
        <dbReference type="ARBA" id="ARBA00022968"/>
    </source>
</evidence>
<evidence type="ECO:0000256" key="9">
    <source>
        <dbReference type="ARBA" id="ARBA00022645"/>
    </source>
</evidence>
<evidence type="ECO:0000256" key="20">
    <source>
        <dbReference type="ARBA" id="ARBA00023251"/>
    </source>
</evidence>
<dbReference type="PANTHER" id="PTHR32282">
    <property type="entry name" value="BINDING PROTEIN TRANSPEPTIDASE, PUTATIVE-RELATED"/>
    <property type="match status" value="1"/>
</dbReference>
<evidence type="ECO:0000256" key="27">
    <source>
        <dbReference type="SAM" id="MobiDB-lite"/>
    </source>
</evidence>
<comment type="pathway">
    <text evidence="26">Glycan biosynthesis.</text>
</comment>
<evidence type="ECO:0000256" key="1">
    <source>
        <dbReference type="ARBA" id="ARBA00004249"/>
    </source>
</evidence>
<dbReference type="InterPro" id="IPR031376">
    <property type="entry name" value="PCB_OB"/>
</dbReference>
<dbReference type="GO" id="GO:0009002">
    <property type="term" value="F:serine-type D-Ala-D-Ala carboxypeptidase activity"/>
    <property type="evidence" value="ECO:0007669"/>
    <property type="project" value="UniProtKB-EC"/>
</dbReference>
<evidence type="ECO:0000256" key="26">
    <source>
        <dbReference type="ARBA" id="ARBA00060592"/>
    </source>
</evidence>
<evidence type="ECO:0000256" key="25">
    <source>
        <dbReference type="ARBA" id="ARBA00049902"/>
    </source>
</evidence>
<comment type="catalytic activity">
    <reaction evidence="23">
        <text>Preferential cleavage: (Ac)2-L-Lys-D-Ala-|-D-Ala. Also transpeptidation of peptidyl-alanyl moieties that are N-acyl substituents of D-alanine.</text>
        <dbReference type="EC" id="3.4.16.4"/>
    </reaction>
</comment>
<dbReference type="InterPro" id="IPR012338">
    <property type="entry name" value="Beta-lactam/transpept-like"/>
</dbReference>
<evidence type="ECO:0000256" key="17">
    <source>
        <dbReference type="ARBA" id="ARBA00022984"/>
    </source>
</evidence>
<evidence type="ECO:0000313" key="33">
    <source>
        <dbReference type="Proteomes" id="UP000581135"/>
    </source>
</evidence>
<evidence type="ECO:0000256" key="8">
    <source>
        <dbReference type="ARBA" id="ARBA00022519"/>
    </source>
</evidence>
<name>A0A839SQG4_9PROT</name>
<dbReference type="GO" id="GO:0030288">
    <property type="term" value="C:outer membrane-bounded periplasmic space"/>
    <property type="evidence" value="ECO:0007669"/>
    <property type="project" value="TreeGrafter"/>
</dbReference>
<dbReference type="EC" id="2.4.99.28" evidence="24"/>
<evidence type="ECO:0000256" key="2">
    <source>
        <dbReference type="ARBA" id="ARBA00004752"/>
    </source>
</evidence>
<comment type="similarity">
    <text evidence="3">In the C-terminal section; belongs to the transpeptidase family.</text>
</comment>
<gene>
    <name evidence="32" type="ORF">FHR98_000750</name>
</gene>
<evidence type="ECO:0000256" key="24">
    <source>
        <dbReference type="ARBA" id="ARBA00044770"/>
    </source>
</evidence>
<dbReference type="FunFam" id="1.10.3810.10:FF:000003">
    <property type="entry name" value="Penicillin-binding protein 1a"/>
    <property type="match status" value="1"/>
</dbReference>
<dbReference type="GO" id="GO:0008360">
    <property type="term" value="P:regulation of cell shape"/>
    <property type="evidence" value="ECO:0007669"/>
    <property type="project" value="UniProtKB-KW"/>
</dbReference>
<keyword evidence="22" id="KW-0961">Cell wall biogenesis/degradation</keyword>
<keyword evidence="17" id="KW-0573">Peptidoglycan synthesis</keyword>